<reference evidence="1" key="1">
    <citation type="submission" date="2019-03" db="EMBL/GenBank/DDBJ databases">
        <authorList>
            <person name="Hao L."/>
        </authorList>
    </citation>
    <scope>NUCLEOTIDE SEQUENCE</scope>
</reference>
<protein>
    <submittedName>
        <fullName evidence="1">Uncharacterized protein</fullName>
    </submittedName>
</protein>
<dbReference type="EMBL" id="CAADRM010000035">
    <property type="protein sequence ID" value="VFU12218.1"/>
    <property type="molecule type" value="Genomic_DNA"/>
</dbReference>
<sequence>MNNYSYLLFALMCNLACMAPMAHISEDGNRITIADGGYELTAYAVAEVDQSYLLTAWDASEDDGFSDAAITCIPLDRAGALQVQGRDFTQDKKHGKHEISKDAMDIRLIMTNGSCKKVLKKMQGLCLGPDYPVLRVVGREVQIGRATYRNMPTRFGNPPATVILADTIELAQARYTPTEIALQSGH</sequence>
<proteinExistence type="predicted"/>
<gene>
    <name evidence="1" type="ORF">SCFA_130023</name>
</gene>
<dbReference type="AlphaFoldDB" id="A0A485LVN3"/>
<evidence type="ECO:0000313" key="1">
    <source>
        <dbReference type="EMBL" id="VFU12218.1"/>
    </source>
</evidence>
<name>A0A485LVN3_9ZZZZ</name>
<organism evidence="1">
    <name type="scientific">anaerobic digester metagenome</name>
    <dbReference type="NCBI Taxonomy" id="1263854"/>
    <lineage>
        <taxon>unclassified sequences</taxon>
        <taxon>metagenomes</taxon>
        <taxon>ecological metagenomes</taxon>
    </lineage>
</organism>
<accession>A0A485LVN3</accession>